<feature type="transmembrane region" description="Helical" evidence="8">
    <location>
        <begin position="307"/>
        <end position="328"/>
    </location>
</feature>
<accession>A0A839SJU8</accession>
<evidence type="ECO:0000256" key="8">
    <source>
        <dbReference type="SAM" id="Phobius"/>
    </source>
</evidence>
<sequence>MTIKPYPFYIKATAVLIGLYYLVNILNLLSGILIPFAFAVLFSVLLNPVYSRLLRFKMPRALAVTLTVLVGISCTALIGYLLSTQVAQFGQSFPILKVRYGQMTDSLEHWISFKFGVSIQKQVLFFKNAIDSSQAAIASILGTVFGTLSLLLIIPIYVFMLLLYKNLILNFLYEVFLEEHSKRVGEVLAQTKSAIQSYIVGLLVEMVIVSSLNSLALFVIGIKYAILLGVIGGIINILPYIGGFVAILLPVIIATVTKDGYSAQVEVIVAYLLIQFVDSNIIFPRFVSIKVQINALVSLLAVFLGNLLWGIAGMFLMLPIVAVLKIIFDRVEDLKPWGKLLGDEVPVYHMGQVWGRRGRKKKAVAGQPLSVSDPS</sequence>
<feature type="transmembrane region" description="Helical" evidence="8">
    <location>
        <begin position="198"/>
        <end position="220"/>
    </location>
</feature>
<evidence type="ECO:0000256" key="6">
    <source>
        <dbReference type="ARBA" id="ARBA00022989"/>
    </source>
</evidence>
<dbReference type="EMBL" id="JACHWX010000009">
    <property type="protein sequence ID" value="MBB3056767.1"/>
    <property type="molecule type" value="Genomic_DNA"/>
</dbReference>
<keyword evidence="3" id="KW-0813">Transport</keyword>
<evidence type="ECO:0000313" key="10">
    <source>
        <dbReference type="Proteomes" id="UP000539265"/>
    </source>
</evidence>
<dbReference type="GO" id="GO:0005886">
    <property type="term" value="C:plasma membrane"/>
    <property type="evidence" value="ECO:0007669"/>
    <property type="project" value="UniProtKB-SubCell"/>
</dbReference>
<gene>
    <name evidence="9" type="ORF">FHS11_003193</name>
</gene>
<organism evidence="9 10">
    <name type="scientific">Mucilaginibacter gotjawali</name>
    <dbReference type="NCBI Taxonomy" id="1550579"/>
    <lineage>
        <taxon>Bacteria</taxon>
        <taxon>Pseudomonadati</taxon>
        <taxon>Bacteroidota</taxon>
        <taxon>Sphingobacteriia</taxon>
        <taxon>Sphingobacteriales</taxon>
        <taxon>Sphingobacteriaceae</taxon>
        <taxon>Mucilaginibacter</taxon>
    </lineage>
</organism>
<dbReference type="OrthoDB" id="9793390at2"/>
<feature type="transmembrane region" description="Helical" evidence="8">
    <location>
        <begin position="7"/>
        <end position="26"/>
    </location>
</feature>
<dbReference type="Pfam" id="PF01594">
    <property type="entry name" value="AI-2E_transport"/>
    <property type="match status" value="1"/>
</dbReference>
<keyword evidence="4" id="KW-1003">Cell membrane</keyword>
<dbReference type="AlphaFoldDB" id="A0A839SJU8"/>
<feature type="transmembrane region" description="Helical" evidence="8">
    <location>
        <begin position="268"/>
        <end position="287"/>
    </location>
</feature>
<reference evidence="9" key="1">
    <citation type="submission" date="2020-08" db="EMBL/GenBank/DDBJ databases">
        <title>Genomic Encyclopedia of Type Strains, Phase III (KMG-III): the genomes of soil and plant-associated and newly described type strains.</title>
        <authorList>
            <person name="Whitman W."/>
        </authorList>
    </citation>
    <scope>NUCLEOTIDE SEQUENCE [LARGE SCALE GENOMIC DNA]</scope>
    <source>
        <strain evidence="9">CECT 8628</strain>
    </source>
</reference>
<dbReference type="PANTHER" id="PTHR21716:SF53">
    <property type="entry name" value="PERMEASE PERM-RELATED"/>
    <property type="match status" value="1"/>
</dbReference>
<feature type="transmembrane region" description="Helical" evidence="8">
    <location>
        <begin position="62"/>
        <end position="82"/>
    </location>
</feature>
<keyword evidence="10" id="KW-1185">Reference proteome</keyword>
<dbReference type="Proteomes" id="UP000539265">
    <property type="component" value="Unassembled WGS sequence"/>
</dbReference>
<evidence type="ECO:0000256" key="4">
    <source>
        <dbReference type="ARBA" id="ARBA00022475"/>
    </source>
</evidence>
<evidence type="ECO:0000256" key="1">
    <source>
        <dbReference type="ARBA" id="ARBA00004651"/>
    </source>
</evidence>
<evidence type="ECO:0000256" key="5">
    <source>
        <dbReference type="ARBA" id="ARBA00022692"/>
    </source>
</evidence>
<comment type="subcellular location">
    <subcellularLocation>
        <location evidence="1">Cell membrane</location>
        <topology evidence="1">Multi-pass membrane protein</topology>
    </subcellularLocation>
</comment>
<evidence type="ECO:0000256" key="7">
    <source>
        <dbReference type="ARBA" id="ARBA00023136"/>
    </source>
</evidence>
<proteinExistence type="inferred from homology"/>
<evidence type="ECO:0000256" key="3">
    <source>
        <dbReference type="ARBA" id="ARBA00022448"/>
    </source>
</evidence>
<protein>
    <submittedName>
        <fullName evidence="9">PurR-regulated permease PerM</fullName>
    </submittedName>
</protein>
<keyword evidence="7 8" id="KW-0472">Membrane</keyword>
<evidence type="ECO:0000313" key="9">
    <source>
        <dbReference type="EMBL" id="MBB3056767.1"/>
    </source>
</evidence>
<feature type="transmembrane region" description="Helical" evidence="8">
    <location>
        <begin position="226"/>
        <end position="256"/>
    </location>
</feature>
<comment type="similarity">
    <text evidence="2">Belongs to the autoinducer-2 exporter (AI-2E) (TC 2.A.86) family.</text>
</comment>
<name>A0A839SJU8_9SPHI</name>
<feature type="transmembrane region" description="Helical" evidence="8">
    <location>
        <begin position="135"/>
        <end position="164"/>
    </location>
</feature>
<comment type="caution">
    <text evidence="9">The sequence shown here is derived from an EMBL/GenBank/DDBJ whole genome shotgun (WGS) entry which is preliminary data.</text>
</comment>
<dbReference type="RefSeq" id="WP_096356038.1">
    <property type="nucleotide sequence ID" value="NZ_AP017313.1"/>
</dbReference>
<keyword evidence="5 8" id="KW-0812">Transmembrane</keyword>
<keyword evidence="6 8" id="KW-1133">Transmembrane helix</keyword>
<dbReference type="PANTHER" id="PTHR21716">
    <property type="entry name" value="TRANSMEMBRANE PROTEIN"/>
    <property type="match status" value="1"/>
</dbReference>
<dbReference type="InterPro" id="IPR002549">
    <property type="entry name" value="AI-2E-like"/>
</dbReference>
<evidence type="ECO:0000256" key="2">
    <source>
        <dbReference type="ARBA" id="ARBA00009773"/>
    </source>
</evidence>